<dbReference type="PROSITE" id="PS51257">
    <property type="entry name" value="PROKAR_LIPOPROTEIN"/>
    <property type="match status" value="1"/>
</dbReference>
<dbReference type="EMBL" id="CAXJRC010000033">
    <property type="protein sequence ID" value="CAL2107352.1"/>
    <property type="molecule type" value="Genomic_DNA"/>
</dbReference>
<feature type="domain" description="Phytase-like" evidence="1">
    <location>
        <begin position="42"/>
        <end position="341"/>
    </location>
</feature>
<dbReference type="Pfam" id="PF13449">
    <property type="entry name" value="Phytase-like"/>
    <property type="match status" value="1"/>
</dbReference>
<organism evidence="2 3">
    <name type="scientific">Tenacibaculum vairaonense</name>
    <dbReference type="NCBI Taxonomy" id="3137860"/>
    <lineage>
        <taxon>Bacteria</taxon>
        <taxon>Pseudomonadati</taxon>
        <taxon>Bacteroidota</taxon>
        <taxon>Flavobacteriia</taxon>
        <taxon>Flavobacteriales</taxon>
        <taxon>Flavobacteriaceae</taxon>
        <taxon>Tenacibaculum</taxon>
    </lineage>
</organism>
<evidence type="ECO:0000259" key="1">
    <source>
        <dbReference type="Pfam" id="PF13449"/>
    </source>
</evidence>
<gene>
    <name evidence="2" type="ORF">T190115A13A_30198</name>
</gene>
<name>A0ABM9PNN5_9FLAO</name>
<protein>
    <submittedName>
        <fullName evidence="2">Esterase-like activity of phytase family protein</fullName>
    </submittedName>
</protein>
<reference evidence="2 3" key="1">
    <citation type="submission" date="2024-05" db="EMBL/GenBank/DDBJ databases">
        <authorList>
            <person name="Duchaud E."/>
        </authorList>
    </citation>
    <scope>NUCLEOTIDE SEQUENCE [LARGE SCALE GENOMIC DNA]</scope>
    <source>
        <strain evidence="2">Ena-SAMPLE-TAB-13-05-2024-13:56:06:370-140305</strain>
    </source>
</reference>
<dbReference type="RefSeq" id="WP_348704640.1">
    <property type="nucleotide sequence ID" value="NZ_CAXIYA010000022.1"/>
</dbReference>
<dbReference type="Proteomes" id="UP001497602">
    <property type="component" value="Unassembled WGS sequence"/>
</dbReference>
<evidence type="ECO:0000313" key="2">
    <source>
        <dbReference type="EMBL" id="CAL2107352.1"/>
    </source>
</evidence>
<dbReference type="InterPro" id="IPR027372">
    <property type="entry name" value="Phytase-like_dom"/>
</dbReference>
<keyword evidence="3" id="KW-1185">Reference proteome</keyword>
<proteinExistence type="predicted"/>
<evidence type="ECO:0000313" key="3">
    <source>
        <dbReference type="Proteomes" id="UP001497602"/>
    </source>
</evidence>
<comment type="caution">
    <text evidence="2">The sequence shown here is derived from an EMBL/GenBank/DDBJ whole genome shotgun (WGS) entry which is preliminary data.</text>
</comment>
<sequence>MRNNVFFLVLLIISACNKPKIGLKFVDEYVVKDSLLFEEFLIGGISGIDYFNNDYYMVVDDAENPRILVGNINFKDDKVTSIEFTKLISLQDSINQFYKNNVLDLESVFLEDENTISLVSEGSIRKGKSPSVFAITKEGRFKEEITIPSYFKNIKEGKPKHNGTFESSAKSIDAKGFWVAMEAPLEVDGEEPTFQETQSPIRITYFEKATKKATKQYAYQLEKIDKPSKGKVNLNGVTAILEYDKNTFFVVERIYQSGYGSYGNTVRIFKATVEKESTNTLAITSLKKEKYIPLKKELLLDFSSIKNNLTDTIIDNIEGITLGPKLTNGNQTLLLVSDDNFQKYGKQLNQFIVLEIDEK</sequence>
<accession>A0ABM9PNN5</accession>